<feature type="non-terminal residue" evidence="2">
    <location>
        <position position="306"/>
    </location>
</feature>
<proteinExistence type="predicted"/>
<dbReference type="AlphaFoldDB" id="A0ABD0QVY3"/>
<reference evidence="2 3" key="1">
    <citation type="submission" date="2024-05" db="EMBL/GenBank/DDBJ databases">
        <title>Genome sequencing and assembly of Indian major carp, Cirrhinus mrigala (Hamilton, 1822).</title>
        <authorList>
            <person name="Mohindra V."/>
            <person name="Chowdhury L.M."/>
            <person name="Lal K."/>
            <person name="Jena J.K."/>
        </authorList>
    </citation>
    <scope>NUCLEOTIDE SEQUENCE [LARGE SCALE GENOMIC DNA]</scope>
    <source>
        <strain evidence="2">CM1030</strain>
        <tissue evidence="2">Blood</tissue>
    </source>
</reference>
<dbReference type="PANTHER" id="PTHR13246:SF1">
    <property type="entry name" value="CYTOSOLIC ENDO-BETA-N-ACETYLGLUCOSAMINIDASE"/>
    <property type="match status" value="1"/>
</dbReference>
<dbReference type="PANTHER" id="PTHR13246">
    <property type="entry name" value="ENDO BETA N-ACETYLGLUCOSAMINIDASE"/>
    <property type="match status" value="1"/>
</dbReference>
<dbReference type="Pfam" id="PF03644">
    <property type="entry name" value="Glyco_hydro_85"/>
    <property type="match status" value="1"/>
</dbReference>
<comment type="caution">
    <text evidence="2">The sequence shown here is derived from an EMBL/GenBank/DDBJ whole genome shotgun (WGS) entry which is preliminary data.</text>
</comment>
<evidence type="ECO:0000313" key="2">
    <source>
        <dbReference type="EMBL" id="KAL0189481.1"/>
    </source>
</evidence>
<dbReference type="GO" id="GO:0005829">
    <property type="term" value="C:cytosol"/>
    <property type="evidence" value="ECO:0007669"/>
    <property type="project" value="UniProtKB-SubCell"/>
</dbReference>
<gene>
    <name evidence="2" type="ORF">M9458_016580</name>
</gene>
<dbReference type="InterPro" id="IPR005201">
    <property type="entry name" value="TIM_ENGase"/>
</dbReference>
<dbReference type="EMBL" id="JAMKFB020000007">
    <property type="protein sequence ID" value="KAL0189481.1"/>
    <property type="molecule type" value="Genomic_DNA"/>
</dbReference>
<evidence type="ECO:0000259" key="1">
    <source>
        <dbReference type="Pfam" id="PF03644"/>
    </source>
</evidence>
<dbReference type="Proteomes" id="UP001529510">
    <property type="component" value="Unassembled WGS sequence"/>
</dbReference>
<sequence>WSRDGKPPAHPYFIVAQLYWPHFVRDLNYLLVQNKHQVTDQEALTMLYDEIPTLKTQKDEEENDPTFKTYTWFLNKPENAVNDFPELKDYSEGQTFSDDYLRPSIEPLQTDGFTYEWSREEHETTHKDFTLIFRARPTCERVPQVITEEKRIRFDYWQYVKEFVFFGGSHREGAVLAPDPTWIDQAHRNGVAIFGTIFLPPLAFGGNVKDMEELAKPENLQKLVDIAHRLNFEGWFLNTESQKDYREPLLTTLKLAIQKMDLRGKEMIWYLPSCYQSFDPKSKGVRMTGDDKINNTAPAFLEEKGK</sequence>
<dbReference type="GO" id="GO:0033925">
    <property type="term" value="F:mannosyl-glycoprotein endo-beta-N-acetylglucosaminidase activity"/>
    <property type="evidence" value="ECO:0007669"/>
    <property type="project" value="UniProtKB-EC"/>
</dbReference>
<keyword evidence="3" id="KW-1185">Reference proteome</keyword>
<dbReference type="Gene3D" id="3.20.20.80">
    <property type="entry name" value="Glycosidases"/>
    <property type="match status" value="1"/>
</dbReference>
<feature type="domain" description="Cytosolic endo-beta-N-acetylglucosaminidase TIM barrel" evidence="1">
    <location>
        <begin position="146"/>
        <end position="270"/>
    </location>
</feature>
<dbReference type="InterPro" id="IPR032979">
    <property type="entry name" value="ENGase"/>
</dbReference>
<feature type="non-terminal residue" evidence="2">
    <location>
        <position position="1"/>
    </location>
</feature>
<accession>A0ABD0QVY3</accession>
<protein>
    <recommendedName>
        <fullName evidence="1">Cytosolic endo-beta-N-acetylglucosaminidase TIM barrel domain-containing protein</fullName>
    </recommendedName>
</protein>
<organism evidence="2 3">
    <name type="scientific">Cirrhinus mrigala</name>
    <name type="common">Mrigala</name>
    <dbReference type="NCBI Taxonomy" id="683832"/>
    <lineage>
        <taxon>Eukaryota</taxon>
        <taxon>Metazoa</taxon>
        <taxon>Chordata</taxon>
        <taxon>Craniata</taxon>
        <taxon>Vertebrata</taxon>
        <taxon>Euteleostomi</taxon>
        <taxon>Actinopterygii</taxon>
        <taxon>Neopterygii</taxon>
        <taxon>Teleostei</taxon>
        <taxon>Ostariophysi</taxon>
        <taxon>Cypriniformes</taxon>
        <taxon>Cyprinidae</taxon>
        <taxon>Labeoninae</taxon>
        <taxon>Labeonini</taxon>
        <taxon>Cirrhinus</taxon>
    </lineage>
</organism>
<evidence type="ECO:0000313" key="3">
    <source>
        <dbReference type="Proteomes" id="UP001529510"/>
    </source>
</evidence>
<name>A0ABD0QVY3_CIRMR</name>